<feature type="compositionally biased region" description="Basic and acidic residues" evidence="1">
    <location>
        <begin position="33"/>
        <end position="42"/>
    </location>
</feature>
<organism evidence="3 4">
    <name type="scientific">Streptomyces ipomoeae 91-03</name>
    <dbReference type="NCBI Taxonomy" id="698759"/>
    <lineage>
        <taxon>Bacteria</taxon>
        <taxon>Bacillati</taxon>
        <taxon>Actinomycetota</taxon>
        <taxon>Actinomycetes</taxon>
        <taxon>Kitasatosporales</taxon>
        <taxon>Streptomycetaceae</taxon>
        <taxon>Streptomyces</taxon>
    </lineage>
</organism>
<gene>
    <name evidence="3" type="ORF">STRIP9103_07695</name>
</gene>
<feature type="region of interest" description="Disordered" evidence="1">
    <location>
        <begin position="1"/>
        <end position="63"/>
    </location>
</feature>
<accession>L1KVU2</accession>
<comment type="caution">
    <text evidence="3">The sequence shown here is derived from an EMBL/GenBank/DDBJ whole genome shotgun (WGS) entry which is preliminary data.</text>
</comment>
<keyword evidence="2" id="KW-1133">Transmembrane helix</keyword>
<keyword evidence="4" id="KW-1185">Reference proteome</keyword>
<keyword evidence="2" id="KW-0472">Membrane</keyword>
<keyword evidence="2" id="KW-0812">Transmembrane</keyword>
<dbReference type="Proteomes" id="UP000010411">
    <property type="component" value="Unassembled WGS sequence"/>
</dbReference>
<dbReference type="PATRIC" id="fig|698759.3.peg.4621"/>
<dbReference type="EMBL" id="AEJC01000354">
    <property type="protein sequence ID" value="EKX64737.1"/>
    <property type="molecule type" value="Genomic_DNA"/>
</dbReference>
<feature type="transmembrane region" description="Helical" evidence="2">
    <location>
        <begin position="82"/>
        <end position="103"/>
    </location>
</feature>
<evidence type="ECO:0000313" key="3">
    <source>
        <dbReference type="EMBL" id="EKX64737.1"/>
    </source>
</evidence>
<dbReference type="RefSeq" id="WP_009319721.1">
    <property type="nucleotide sequence ID" value="NZ_AEJC01000354.1"/>
</dbReference>
<reference evidence="3 4" key="1">
    <citation type="submission" date="2012-11" db="EMBL/GenBank/DDBJ databases">
        <authorList>
            <person name="Huguet-Tapia J.C."/>
            <person name="Durkin A.S."/>
            <person name="Pettis G.S."/>
            <person name="Badger J.H."/>
        </authorList>
    </citation>
    <scope>NUCLEOTIDE SEQUENCE [LARGE SCALE GENOMIC DNA]</scope>
    <source>
        <strain evidence="3 4">91-03</strain>
    </source>
</reference>
<proteinExistence type="predicted"/>
<name>L1KVU2_9ACTN</name>
<dbReference type="AlphaFoldDB" id="L1KVU2"/>
<evidence type="ECO:0000256" key="1">
    <source>
        <dbReference type="SAM" id="MobiDB-lite"/>
    </source>
</evidence>
<protein>
    <submittedName>
        <fullName evidence="3">Uncharacterized protein</fullName>
    </submittedName>
</protein>
<evidence type="ECO:0000313" key="4">
    <source>
        <dbReference type="Proteomes" id="UP000010411"/>
    </source>
</evidence>
<sequence>MTTVSVRDDRDDRLRTRRPRRPSPYATTATTVSDRDGLDRPRTSGADEMTHYPSRPAGSPPSDAEFARMAARLDRMDRRIEGGCTTAAGLFAVGGTGALASAVHQYAVVHDGSMASAGVALATALFVAAARLVRRVRASRRARERRAGG</sequence>
<evidence type="ECO:0000256" key="2">
    <source>
        <dbReference type="SAM" id="Phobius"/>
    </source>
</evidence>
<feature type="transmembrane region" description="Helical" evidence="2">
    <location>
        <begin position="115"/>
        <end position="133"/>
    </location>
</feature>
<feature type="compositionally biased region" description="Basic and acidic residues" evidence="1">
    <location>
        <begin position="1"/>
        <end position="14"/>
    </location>
</feature>